<reference evidence="3 4" key="1">
    <citation type="submission" date="2015-09" db="EMBL/GenBank/DDBJ databases">
        <title>Draft genome of the scarab beetle Oryctes borbonicus.</title>
        <authorList>
            <person name="Meyer J.M."/>
            <person name="Markov G.V."/>
            <person name="Baskaran P."/>
            <person name="Herrmann M."/>
            <person name="Sommer R.J."/>
            <person name="Roedelsperger C."/>
        </authorList>
    </citation>
    <scope>NUCLEOTIDE SEQUENCE [LARGE SCALE GENOMIC DNA]</scope>
    <source>
        <strain evidence="3">OB123</strain>
        <tissue evidence="3">Whole animal</tissue>
    </source>
</reference>
<name>A0A0T6BDU9_9SCAR</name>
<dbReference type="EMBL" id="LJIG01001431">
    <property type="protein sequence ID" value="KRT85509.1"/>
    <property type="molecule type" value="Genomic_DNA"/>
</dbReference>
<comment type="caution">
    <text evidence="3">The sequence shown here is derived from an EMBL/GenBank/DDBJ whole genome shotgun (WGS) entry which is preliminary data.</text>
</comment>
<dbReference type="OrthoDB" id="6744641at2759"/>
<evidence type="ECO:0000259" key="2">
    <source>
        <dbReference type="PROSITE" id="PS50240"/>
    </source>
</evidence>
<evidence type="ECO:0000313" key="3">
    <source>
        <dbReference type="EMBL" id="KRT85509.1"/>
    </source>
</evidence>
<accession>A0A0T6BDU9</accession>
<organism evidence="3 4">
    <name type="scientific">Oryctes borbonicus</name>
    <dbReference type="NCBI Taxonomy" id="1629725"/>
    <lineage>
        <taxon>Eukaryota</taxon>
        <taxon>Metazoa</taxon>
        <taxon>Ecdysozoa</taxon>
        <taxon>Arthropoda</taxon>
        <taxon>Hexapoda</taxon>
        <taxon>Insecta</taxon>
        <taxon>Pterygota</taxon>
        <taxon>Neoptera</taxon>
        <taxon>Endopterygota</taxon>
        <taxon>Coleoptera</taxon>
        <taxon>Polyphaga</taxon>
        <taxon>Scarabaeiformia</taxon>
        <taxon>Scarabaeidae</taxon>
        <taxon>Dynastinae</taxon>
        <taxon>Oryctes</taxon>
    </lineage>
</organism>
<dbReference type="Proteomes" id="UP000051574">
    <property type="component" value="Unassembled WGS sequence"/>
</dbReference>
<evidence type="ECO:0000256" key="1">
    <source>
        <dbReference type="ARBA" id="ARBA00023157"/>
    </source>
</evidence>
<sequence length="509" mass="56831">MKMGSGDLQVFVGLVRYLLYIFLLNEGTHAVSFLECGKRRPQAMTLIVGGQETIKYEFPWVAAIYTQGTKLCSGTIVSPYHVVTVAHCFTYQNGTTKDQRFIVRVGKHYRDPSANEPSAQERGIKNLNVHKQYRGEDDDGSFDIALLEVDQPFVFSSYVQPVCMDWDSVHEDSIFVDGSEGIVTGWGFVEQNGPRSEVLRKVDVAFWTRRTCYNQLPAFFRDAFFTTDKFCAGYINSSKGICIGDAGAGLVFELDNRYFLGGIAATMMASEEGCESNHYSLYTKISSYLKWLKQIVTANENIAIELKTRINFPQNELGCSLPQHVSFGKFLRVKDQRYTVNQVVPEGSTIKLKCEDKNNEIQLFICAGNQWTNFDKAKCNKPGTCTSLESTQTEEYICTKNGLKISCENPPVGSEAQKKCRHLFSSSDNVYRCENGKWKNAITPCVPECGIKTVSPTTLVIGGGNATVNEYPWVVAIYNLLGYQICGGTIISQNYVLSAFLDQIGTQSL</sequence>
<dbReference type="Gene3D" id="2.40.10.10">
    <property type="entry name" value="Trypsin-like serine proteases"/>
    <property type="match status" value="2"/>
</dbReference>
<dbReference type="PRINTS" id="PR00722">
    <property type="entry name" value="CHYMOTRYPSIN"/>
</dbReference>
<proteinExistence type="predicted"/>
<dbReference type="SUPFAM" id="SSF50494">
    <property type="entry name" value="Trypsin-like serine proteases"/>
    <property type="match status" value="2"/>
</dbReference>
<dbReference type="SMART" id="SM00020">
    <property type="entry name" value="Tryp_SPc"/>
    <property type="match status" value="1"/>
</dbReference>
<dbReference type="PANTHER" id="PTHR24253:SF153">
    <property type="entry name" value="SERINE PROTEASE HEPSIN"/>
    <property type="match status" value="1"/>
</dbReference>
<dbReference type="PROSITE" id="PS50240">
    <property type="entry name" value="TRYPSIN_DOM"/>
    <property type="match status" value="1"/>
</dbReference>
<gene>
    <name evidence="3" type="ORF">AMK59_2554</name>
</gene>
<dbReference type="InterPro" id="IPR001314">
    <property type="entry name" value="Peptidase_S1A"/>
</dbReference>
<dbReference type="AlphaFoldDB" id="A0A0T6BDU9"/>
<dbReference type="InterPro" id="IPR043504">
    <property type="entry name" value="Peptidase_S1_PA_chymotrypsin"/>
</dbReference>
<dbReference type="CDD" id="cd00190">
    <property type="entry name" value="Tryp_SPc"/>
    <property type="match status" value="1"/>
</dbReference>
<dbReference type="InterPro" id="IPR001254">
    <property type="entry name" value="Trypsin_dom"/>
</dbReference>
<dbReference type="PANTHER" id="PTHR24253">
    <property type="entry name" value="TRANSMEMBRANE PROTEASE SERINE"/>
    <property type="match status" value="1"/>
</dbReference>
<keyword evidence="1" id="KW-1015">Disulfide bond</keyword>
<protein>
    <submittedName>
        <fullName evidence="3">Trypsin</fullName>
    </submittedName>
</protein>
<dbReference type="InterPro" id="IPR009003">
    <property type="entry name" value="Peptidase_S1_PA"/>
</dbReference>
<dbReference type="GO" id="GO:0006508">
    <property type="term" value="P:proteolysis"/>
    <property type="evidence" value="ECO:0007669"/>
    <property type="project" value="InterPro"/>
</dbReference>
<dbReference type="Pfam" id="PF00089">
    <property type="entry name" value="Trypsin"/>
    <property type="match status" value="2"/>
</dbReference>
<keyword evidence="4" id="KW-1185">Reference proteome</keyword>
<evidence type="ECO:0000313" key="4">
    <source>
        <dbReference type="Proteomes" id="UP000051574"/>
    </source>
</evidence>
<feature type="domain" description="Peptidase S1" evidence="2">
    <location>
        <begin position="47"/>
        <end position="297"/>
    </location>
</feature>
<dbReference type="FunFam" id="2.40.10.10:FF:000068">
    <property type="entry name" value="transmembrane protease serine 2"/>
    <property type="match status" value="1"/>
</dbReference>
<dbReference type="GO" id="GO:0004252">
    <property type="term" value="F:serine-type endopeptidase activity"/>
    <property type="evidence" value="ECO:0007669"/>
    <property type="project" value="InterPro"/>
</dbReference>